<keyword evidence="5" id="KW-1185">Reference proteome</keyword>
<dbReference type="InterPro" id="IPR045340">
    <property type="entry name" value="DUF6533"/>
</dbReference>
<feature type="transmembrane region" description="Helical" evidence="2">
    <location>
        <begin position="31"/>
        <end position="49"/>
    </location>
</feature>
<comment type="caution">
    <text evidence="4">The sequence shown here is derived from an EMBL/GenBank/DDBJ whole genome shotgun (WGS) entry which is preliminary data.</text>
</comment>
<dbReference type="Proteomes" id="UP000623467">
    <property type="component" value="Unassembled WGS sequence"/>
</dbReference>
<keyword evidence="2" id="KW-1133">Transmembrane helix</keyword>
<evidence type="ECO:0000313" key="5">
    <source>
        <dbReference type="Proteomes" id="UP000623467"/>
    </source>
</evidence>
<evidence type="ECO:0000256" key="2">
    <source>
        <dbReference type="SAM" id="Phobius"/>
    </source>
</evidence>
<dbReference type="OrthoDB" id="3043057at2759"/>
<evidence type="ECO:0000313" key="4">
    <source>
        <dbReference type="EMBL" id="KAF7363712.1"/>
    </source>
</evidence>
<reference evidence="4" key="1">
    <citation type="submission" date="2020-05" db="EMBL/GenBank/DDBJ databases">
        <title>Mycena genomes resolve the evolution of fungal bioluminescence.</title>
        <authorList>
            <person name="Tsai I.J."/>
        </authorList>
    </citation>
    <scope>NUCLEOTIDE SEQUENCE</scope>
    <source>
        <strain evidence="4">160909Yilan</strain>
    </source>
</reference>
<organism evidence="4 5">
    <name type="scientific">Mycena sanguinolenta</name>
    <dbReference type="NCBI Taxonomy" id="230812"/>
    <lineage>
        <taxon>Eukaryota</taxon>
        <taxon>Fungi</taxon>
        <taxon>Dikarya</taxon>
        <taxon>Basidiomycota</taxon>
        <taxon>Agaricomycotina</taxon>
        <taxon>Agaricomycetes</taxon>
        <taxon>Agaricomycetidae</taxon>
        <taxon>Agaricales</taxon>
        <taxon>Marasmiineae</taxon>
        <taxon>Mycenaceae</taxon>
        <taxon>Mycena</taxon>
    </lineage>
</organism>
<proteinExistence type="predicted"/>
<feature type="transmembrane region" description="Helical" evidence="2">
    <location>
        <begin position="100"/>
        <end position="121"/>
    </location>
</feature>
<accession>A0A8H6YRU4</accession>
<dbReference type="EMBL" id="JACAZH010000007">
    <property type="protein sequence ID" value="KAF7363712.1"/>
    <property type="molecule type" value="Genomic_DNA"/>
</dbReference>
<dbReference type="Pfam" id="PF20151">
    <property type="entry name" value="DUF6533"/>
    <property type="match status" value="1"/>
</dbReference>
<gene>
    <name evidence="4" type="ORF">MSAN_01029000</name>
</gene>
<feature type="domain" description="DUF6533" evidence="3">
    <location>
        <begin position="37"/>
        <end position="80"/>
    </location>
</feature>
<keyword evidence="2" id="KW-0812">Transmembrane</keyword>
<evidence type="ECO:0000259" key="3">
    <source>
        <dbReference type="Pfam" id="PF20151"/>
    </source>
</evidence>
<feature type="transmembrane region" description="Helical" evidence="2">
    <location>
        <begin position="133"/>
        <end position="153"/>
    </location>
</feature>
<dbReference type="AlphaFoldDB" id="A0A8H6YRU4"/>
<feature type="transmembrane region" description="Helical" evidence="2">
    <location>
        <begin position="202"/>
        <end position="219"/>
    </location>
</feature>
<keyword evidence="2" id="KW-0472">Membrane</keyword>
<feature type="transmembrane region" description="Helical" evidence="2">
    <location>
        <begin position="271"/>
        <end position="296"/>
    </location>
</feature>
<sequence>MDRSATLNLSHRGLIGTNGPPTNAQIEYGTIFTRSFFLVAFVVFFYDYLLTLPAEVQLIWRRRKRASAYWFLTNRYLALIANVFMVVFEIMPTTTVCTTYIGVMKAFLLMQSTVIFSILSLRVYAMFNLYRPVLFLLALAGTVVLGCAIWIMMTNNSPTLAGAAPPSSVGSGSGGALPTLTPACALEIYPQDVIRFAGVWEAQLGLNLLIFALTVYRGILYTGSDEYRLGLWRCLVRDGAPFFGIITMFSAANIVMYYLGDPMTSESLNWLSAMLTTVLLTRLILSLHASSARGILHTTPRHRPPPAQETKHKSQL</sequence>
<protein>
    <recommendedName>
        <fullName evidence="3">DUF6533 domain-containing protein</fullName>
    </recommendedName>
</protein>
<feature type="transmembrane region" description="Helical" evidence="2">
    <location>
        <begin position="240"/>
        <end position="259"/>
    </location>
</feature>
<evidence type="ECO:0000256" key="1">
    <source>
        <dbReference type="SAM" id="MobiDB-lite"/>
    </source>
</evidence>
<feature type="region of interest" description="Disordered" evidence="1">
    <location>
        <begin position="296"/>
        <end position="316"/>
    </location>
</feature>
<feature type="transmembrane region" description="Helical" evidence="2">
    <location>
        <begin position="69"/>
        <end position="88"/>
    </location>
</feature>
<name>A0A8H6YRU4_9AGAR</name>